<dbReference type="EMBL" id="CACRXK020016691">
    <property type="protein sequence ID" value="CAB4030180.1"/>
    <property type="molecule type" value="Genomic_DNA"/>
</dbReference>
<evidence type="ECO:0000313" key="2">
    <source>
        <dbReference type="EMBL" id="CAB4030180.1"/>
    </source>
</evidence>
<feature type="compositionally biased region" description="Basic and acidic residues" evidence="1">
    <location>
        <begin position="47"/>
        <end position="64"/>
    </location>
</feature>
<sequence length="181" mass="20044">MENKLCFGCFGNGHVVKGCLNKRKWKTCGKRHPSTLHIPGFKLPSKKAADENEGETSRGKEDTKLNSGSIGVQNDEPTIFHAILPVRTYVITIQTRSRNYTPESSIPVSHKQNPTPEVLANWKHLEEVSKEVPTYNPEIEIGLLIGSNCPVALEPQRIVPSDGEGPFAIQLRHGWTINGPI</sequence>
<reference evidence="2" key="1">
    <citation type="submission" date="2020-04" db="EMBL/GenBank/DDBJ databases">
        <authorList>
            <person name="Alioto T."/>
            <person name="Alioto T."/>
            <person name="Gomez Garrido J."/>
        </authorList>
    </citation>
    <scope>NUCLEOTIDE SEQUENCE</scope>
    <source>
        <strain evidence="2">A484AB</strain>
    </source>
</reference>
<evidence type="ECO:0000313" key="3">
    <source>
        <dbReference type="Proteomes" id="UP001152795"/>
    </source>
</evidence>
<dbReference type="AlphaFoldDB" id="A0A6S7JMA9"/>
<dbReference type="PANTHER" id="PTHR47331">
    <property type="entry name" value="PHD-TYPE DOMAIN-CONTAINING PROTEIN"/>
    <property type="match status" value="1"/>
</dbReference>
<keyword evidence="3" id="KW-1185">Reference proteome</keyword>
<gene>
    <name evidence="2" type="ORF">PACLA_8A061856</name>
</gene>
<protein>
    <submittedName>
        <fullName evidence="2">Uncharacterized protein</fullName>
    </submittedName>
</protein>
<accession>A0A6S7JMA9</accession>
<organism evidence="2 3">
    <name type="scientific">Paramuricea clavata</name>
    <name type="common">Red gorgonian</name>
    <name type="synonym">Violescent sea-whip</name>
    <dbReference type="NCBI Taxonomy" id="317549"/>
    <lineage>
        <taxon>Eukaryota</taxon>
        <taxon>Metazoa</taxon>
        <taxon>Cnidaria</taxon>
        <taxon>Anthozoa</taxon>
        <taxon>Octocorallia</taxon>
        <taxon>Malacalcyonacea</taxon>
        <taxon>Plexauridae</taxon>
        <taxon>Paramuricea</taxon>
    </lineage>
</organism>
<comment type="caution">
    <text evidence="2">The sequence shown here is derived from an EMBL/GenBank/DDBJ whole genome shotgun (WGS) entry which is preliminary data.</text>
</comment>
<dbReference type="PANTHER" id="PTHR47331:SF1">
    <property type="entry name" value="GAG-LIKE PROTEIN"/>
    <property type="match status" value="1"/>
</dbReference>
<feature type="region of interest" description="Disordered" evidence="1">
    <location>
        <begin position="39"/>
        <end position="70"/>
    </location>
</feature>
<proteinExistence type="predicted"/>
<dbReference type="Proteomes" id="UP001152795">
    <property type="component" value="Unassembled WGS sequence"/>
</dbReference>
<evidence type="ECO:0000256" key="1">
    <source>
        <dbReference type="SAM" id="MobiDB-lite"/>
    </source>
</evidence>
<name>A0A6S7JMA9_PARCT</name>